<name>A0A1D8JHJ9_9BACL</name>
<dbReference type="AlphaFoldDB" id="A0A1D8JHJ9"/>
<dbReference type="InterPro" id="IPR019683">
    <property type="entry name" value="SirA"/>
</dbReference>
<dbReference type="InterPro" id="IPR038449">
    <property type="entry name" value="SirA_sf"/>
</dbReference>
<dbReference type="KEGG" id="surl:BI350_12045"/>
<dbReference type="EMBL" id="CP017560">
    <property type="protein sequence ID" value="AOV08191.1"/>
    <property type="molecule type" value="Genomic_DNA"/>
</dbReference>
<reference evidence="1 2" key="1">
    <citation type="submission" date="2016-09" db="EMBL/GenBank/DDBJ databases">
        <title>Complete genome sequence of the Lysinibacillus sphaericus LMG 22257, a specie of Bacillus with ureolytic activity that can effectively biodeposit calcium carbonate.</title>
        <authorList>
            <person name="Yan W."/>
        </authorList>
    </citation>
    <scope>NUCLEOTIDE SEQUENCE [LARGE SCALE GENOMIC DNA]</scope>
    <source>
        <strain evidence="1 2">LMG 22257</strain>
    </source>
</reference>
<gene>
    <name evidence="1" type="ORF">BI350_12045</name>
</gene>
<organism evidence="1 2">
    <name type="scientific">Sporosarcina ureilytica</name>
    <dbReference type="NCBI Taxonomy" id="298596"/>
    <lineage>
        <taxon>Bacteria</taxon>
        <taxon>Bacillati</taxon>
        <taxon>Bacillota</taxon>
        <taxon>Bacilli</taxon>
        <taxon>Bacillales</taxon>
        <taxon>Caryophanaceae</taxon>
        <taxon>Sporosarcina</taxon>
    </lineage>
</organism>
<sequence>MRSYSIYKIKEMYEQFIIGREQLLYDLLKENVNHSDDLQEVRYLCDIVDRELVDHAIVARLGKIFKTVELENGQHKLTHPVKGTILITFSPYSLTVKCDGSRMLDLDLFVALSEADRRFFAIMNGQGEWGWLKPVKHTQGNLERAVVFR</sequence>
<dbReference type="RefSeq" id="WP_075528342.1">
    <property type="nucleotide sequence ID" value="NZ_CP017560.1"/>
</dbReference>
<dbReference type="Gene3D" id="3.30.310.250">
    <property type="entry name" value="Sporulation inhibitor of replication protein SirA"/>
    <property type="match status" value="1"/>
</dbReference>
<protein>
    <recommendedName>
        <fullName evidence="3">Sporulation inhibitor of replication protein SirA</fullName>
    </recommendedName>
</protein>
<dbReference type="Pfam" id="PF10747">
    <property type="entry name" value="SirA"/>
    <property type="match status" value="1"/>
</dbReference>
<proteinExistence type="predicted"/>
<accession>A0A1D8JHJ9</accession>
<evidence type="ECO:0000313" key="1">
    <source>
        <dbReference type="EMBL" id="AOV08191.1"/>
    </source>
</evidence>
<keyword evidence="2" id="KW-1185">Reference proteome</keyword>
<evidence type="ECO:0000313" key="2">
    <source>
        <dbReference type="Proteomes" id="UP000185746"/>
    </source>
</evidence>
<evidence type="ECO:0008006" key="3">
    <source>
        <dbReference type="Google" id="ProtNLM"/>
    </source>
</evidence>
<dbReference type="Proteomes" id="UP000185746">
    <property type="component" value="Chromosome"/>
</dbReference>